<dbReference type="STRING" id="1884381.SAMN05518846_101481"/>
<dbReference type="EMBL" id="FORT01000001">
    <property type="protein sequence ID" value="SFI90413.1"/>
    <property type="molecule type" value="Genomic_DNA"/>
</dbReference>
<organism evidence="3 4">
    <name type="scientific">Brevibacillus centrosporus</name>
    <dbReference type="NCBI Taxonomy" id="54910"/>
    <lineage>
        <taxon>Bacteria</taxon>
        <taxon>Bacillati</taxon>
        <taxon>Bacillota</taxon>
        <taxon>Bacilli</taxon>
        <taxon>Bacillales</taxon>
        <taxon>Paenibacillaceae</taxon>
        <taxon>Brevibacillus</taxon>
    </lineage>
</organism>
<feature type="region of interest" description="Disordered" evidence="1">
    <location>
        <begin position="178"/>
        <end position="199"/>
    </location>
</feature>
<proteinExistence type="predicted"/>
<reference evidence="4" key="1">
    <citation type="submission" date="2016-10" db="EMBL/GenBank/DDBJ databases">
        <authorList>
            <person name="Varghese N."/>
            <person name="Submissions S."/>
        </authorList>
    </citation>
    <scope>NUCLEOTIDE SEQUENCE [LARGE SCALE GENOMIC DNA]</scope>
    <source>
        <strain evidence="4">OK042</strain>
    </source>
</reference>
<dbReference type="Proteomes" id="UP000198915">
    <property type="component" value="Unassembled WGS sequence"/>
</dbReference>
<evidence type="ECO:0000256" key="1">
    <source>
        <dbReference type="SAM" id="MobiDB-lite"/>
    </source>
</evidence>
<accession>A0A1I3M0C1</accession>
<gene>
    <name evidence="3" type="ORF">SAMN05518846_101481</name>
</gene>
<protein>
    <submittedName>
        <fullName evidence="3">Phage putative head morphogenesis protein, SPP1 gp7 family</fullName>
    </submittedName>
</protein>
<dbReference type="RefSeq" id="WP_175530465.1">
    <property type="nucleotide sequence ID" value="NZ_FORT01000001.1"/>
</dbReference>
<dbReference type="InterPro" id="IPR006528">
    <property type="entry name" value="Phage_head_morphogenesis_dom"/>
</dbReference>
<sequence>MADFEKITLLPMDEAIDYWRLRVPMSPDEYKALAAESKAKAFSSALATSAHMVAQVYQAIEDALADGDTFEEFQDKTKDLFEKAGYEVKPYQVETLFLTVVQSSYNAGRWKQLTDPDILEEFPYWEYDAVGDKRTRPAHMAMDGLVYPANHPFWASWFPPNGFRCRCSVRARSASSVKRNGLTIQKDAPKLQPDEGFNHSPVAVWKPSFDSLPKPLADRAERKLLEGPN</sequence>
<dbReference type="Pfam" id="PF04233">
    <property type="entry name" value="Phage_Mu_F"/>
    <property type="match status" value="1"/>
</dbReference>
<feature type="domain" description="Phage head morphogenesis" evidence="2">
    <location>
        <begin position="55"/>
        <end position="169"/>
    </location>
</feature>
<evidence type="ECO:0000313" key="3">
    <source>
        <dbReference type="EMBL" id="SFI90413.1"/>
    </source>
</evidence>
<feature type="compositionally biased region" description="Basic and acidic residues" evidence="1">
    <location>
        <begin position="187"/>
        <end position="197"/>
    </location>
</feature>
<evidence type="ECO:0000259" key="2">
    <source>
        <dbReference type="Pfam" id="PF04233"/>
    </source>
</evidence>
<name>A0A1I3M0C1_9BACL</name>
<evidence type="ECO:0000313" key="4">
    <source>
        <dbReference type="Proteomes" id="UP000198915"/>
    </source>
</evidence>
<keyword evidence="4" id="KW-1185">Reference proteome</keyword>
<dbReference type="AlphaFoldDB" id="A0A1I3M0C1"/>
<dbReference type="NCBIfam" id="TIGR01641">
    <property type="entry name" value="phageSPP1_gp7"/>
    <property type="match status" value="1"/>
</dbReference>